<reference evidence="3 4" key="1">
    <citation type="submission" date="2013-04" db="EMBL/GenBank/DDBJ databases">
        <title>Oceanococcus atlanticus 22II-S10r2 Genome Sequencing.</title>
        <authorList>
            <person name="Lai Q."/>
            <person name="Li G."/>
            <person name="Shao Z."/>
        </authorList>
    </citation>
    <scope>NUCLEOTIDE SEQUENCE [LARGE SCALE GENOMIC DNA]</scope>
    <source>
        <strain evidence="3 4">22II-S10r2</strain>
    </source>
</reference>
<dbReference type="Pfam" id="PF21742">
    <property type="entry name" value="DUF6868"/>
    <property type="match status" value="1"/>
</dbReference>
<dbReference type="RefSeq" id="WP_083561346.1">
    <property type="nucleotide sequence ID" value="NZ_AQQV01000002.1"/>
</dbReference>
<protein>
    <recommendedName>
        <fullName evidence="2">DUF6868 domain-containing protein</fullName>
    </recommendedName>
</protein>
<keyword evidence="1" id="KW-0472">Membrane</keyword>
<feature type="domain" description="DUF6868" evidence="2">
    <location>
        <begin position="1"/>
        <end position="79"/>
    </location>
</feature>
<evidence type="ECO:0000313" key="3">
    <source>
        <dbReference type="EMBL" id="ORE87153.1"/>
    </source>
</evidence>
<feature type="transmembrane region" description="Helical" evidence="1">
    <location>
        <begin position="6"/>
        <end position="31"/>
    </location>
</feature>
<keyword evidence="1" id="KW-1133">Transmembrane helix</keyword>
<dbReference type="InterPro" id="IPR049220">
    <property type="entry name" value="DUF6868"/>
</dbReference>
<comment type="caution">
    <text evidence="3">The sequence shown here is derived from an EMBL/GenBank/DDBJ whole genome shotgun (WGS) entry which is preliminary data.</text>
</comment>
<evidence type="ECO:0000256" key="1">
    <source>
        <dbReference type="SAM" id="Phobius"/>
    </source>
</evidence>
<dbReference type="OrthoDB" id="5918912at2"/>
<dbReference type="Proteomes" id="UP000192342">
    <property type="component" value="Unassembled WGS sequence"/>
</dbReference>
<keyword evidence="1" id="KW-0812">Transmembrane</keyword>
<evidence type="ECO:0000259" key="2">
    <source>
        <dbReference type="Pfam" id="PF21742"/>
    </source>
</evidence>
<name>A0A1Y1SEN3_9GAMM</name>
<keyword evidence="4" id="KW-1185">Reference proteome</keyword>
<dbReference type="EMBL" id="AQQV01000002">
    <property type="protein sequence ID" value="ORE87153.1"/>
    <property type="molecule type" value="Genomic_DNA"/>
</dbReference>
<feature type="transmembrane region" description="Helical" evidence="1">
    <location>
        <begin position="52"/>
        <end position="76"/>
    </location>
</feature>
<evidence type="ECO:0000313" key="4">
    <source>
        <dbReference type="Proteomes" id="UP000192342"/>
    </source>
</evidence>
<proteinExistence type="predicted"/>
<organism evidence="3 4">
    <name type="scientific">Oceanococcus atlanticus</name>
    <dbReference type="NCBI Taxonomy" id="1317117"/>
    <lineage>
        <taxon>Bacteria</taxon>
        <taxon>Pseudomonadati</taxon>
        <taxon>Pseudomonadota</taxon>
        <taxon>Gammaproteobacteria</taxon>
        <taxon>Chromatiales</taxon>
        <taxon>Oceanococcaceae</taxon>
        <taxon>Oceanococcus</taxon>
    </lineage>
</organism>
<sequence>MDKPQLIALFQWMTLINIGVLLFSAVLLIALRRIVGQTHARLFGIKPEQAAFAAYMWLGAYKILIIVFCVVPYVALRLI</sequence>
<gene>
    <name evidence="3" type="ORF">ATO7_08937</name>
</gene>
<dbReference type="AlphaFoldDB" id="A0A1Y1SEN3"/>
<accession>A0A1Y1SEN3</accession>
<dbReference type="STRING" id="1317117.ATO7_08937"/>